<dbReference type="EMBL" id="ABCS01000126">
    <property type="protein sequence ID" value="EDM74522.1"/>
    <property type="molecule type" value="Genomic_DNA"/>
</dbReference>
<evidence type="ECO:0000313" key="2">
    <source>
        <dbReference type="EMBL" id="EDM74522.1"/>
    </source>
</evidence>
<feature type="region of interest" description="Disordered" evidence="1">
    <location>
        <begin position="24"/>
        <end position="51"/>
    </location>
</feature>
<proteinExistence type="predicted"/>
<organism evidence="2 3">
    <name type="scientific">Plesiocystis pacifica SIR-1</name>
    <dbReference type="NCBI Taxonomy" id="391625"/>
    <lineage>
        <taxon>Bacteria</taxon>
        <taxon>Pseudomonadati</taxon>
        <taxon>Myxococcota</taxon>
        <taxon>Polyangia</taxon>
        <taxon>Nannocystales</taxon>
        <taxon>Nannocystaceae</taxon>
        <taxon>Plesiocystis</taxon>
    </lineage>
</organism>
<sequence>MRTRSGSRAWSSCSANTRLPATLATPSTRTLPGIVDIDGPRTVRARPETWR</sequence>
<protein>
    <submittedName>
        <fullName evidence="2">Uncharacterized protein</fullName>
    </submittedName>
</protein>
<comment type="caution">
    <text evidence="2">The sequence shown here is derived from an EMBL/GenBank/DDBJ whole genome shotgun (WGS) entry which is preliminary data.</text>
</comment>
<keyword evidence="3" id="KW-1185">Reference proteome</keyword>
<feature type="compositionally biased region" description="Basic and acidic residues" evidence="1">
    <location>
        <begin position="38"/>
        <end position="51"/>
    </location>
</feature>
<dbReference type="AlphaFoldDB" id="A6GHW8"/>
<gene>
    <name evidence="2" type="ORF">PPSIR1_01217</name>
</gene>
<accession>A6GHW8</accession>
<name>A6GHW8_9BACT</name>
<reference evidence="2 3" key="1">
    <citation type="submission" date="2007-06" db="EMBL/GenBank/DDBJ databases">
        <authorList>
            <person name="Shimkets L."/>
            <person name="Ferriera S."/>
            <person name="Johnson J."/>
            <person name="Kravitz S."/>
            <person name="Beeson K."/>
            <person name="Sutton G."/>
            <person name="Rogers Y.-H."/>
            <person name="Friedman R."/>
            <person name="Frazier M."/>
            <person name="Venter J.C."/>
        </authorList>
    </citation>
    <scope>NUCLEOTIDE SEQUENCE [LARGE SCALE GENOMIC DNA]</scope>
    <source>
        <strain evidence="2 3">SIR-1</strain>
    </source>
</reference>
<evidence type="ECO:0000256" key="1">
    <source>
        <dbReference type="SAM" id="MobiDB-lite"/>
    </source>
</evidence>
<dbReference type="Proteomes" id="UP000005801">
    <property type="component" value="Unassembled WGS sequence"/>
</dbReference>
<evidence type="ECO:0000313" key="3">
    <source>
        <dbReference type="Proteomes" id="UP000005801"/>
    </source>
</evidence>